<evidence type="ECO:0000313" key="2">
    <source>
        <dbReference type="EMBL" id="CAF2070990.1"/>
    </source>
</evidence>
<dbReference type="EMBL" id="HG994365">
    <property type="protein sequence ID" value="CAF2070990.1"/>
    <property type="molecule type" value="Genomic_DNA"/>
</dbReference>
<evidence type="ECO:0000256" key="1">
    <source>
        <dbReference type="SAM" id="MobiDB-lite"/>
    </source>
</evidence>
<feature type="region of interest" description="Disordered" evidence="1">
    <location>
        <begin position="1"/>
        <end position="21"/>
    </location>
</feature>
<proteinExistence type="predicted"/>
<reference evidence="2" key="1">
    <citation type="submission" date="2021-01" db="EMBL/GenBank/DDBJ databases">
        <authorList>
            <consortium name="Genoscope - CEA"/>
            <person name="William W."/>
        </authorList>
    </citation>
    <scope>NUCLEOTIDE SEQUENCE</scope>
</reference>
<dbReference type="Proteomes" id="UP001295469">
    <property type="component" value="Chromosome C01"/>
</dbReference>
<dbReference type="AlphaFoldDB" id="A0A816R9K0"/>
<organism evidence="2">
    <name type="scientific">Brassica napus</name>
    <name type="common">Rape</name>
    <dbReference type="NCBI Taxonomy" id="3708"/>
    <lineage>
        <taxon>Eukaryota</taxon>
        <taxon>Viridiplantae</taxon>
        <taxon>Streptophyta</taxon>
        <taxon>Embryophyta</taxon>
        <taxon>Tracheophyta</taxon>
        <taxon>Spermatophyta</taxon>
        <taxon>Magnoliopsida</taxon>
        <taxon>eudicotyledons</taxon>
        <taxon>Gunneridae</taxon>
        <taxon>Pentapetalae</taxon>
        <taxon>rosids</taxon>
        <taxon>malvids</taxon>
        <taxon>Brassicales</taxon>
        <taxon>Brassicaceae</taxon>
        <taxon>Brassiceae</taxon>
        <taxon>Brassica</taxon>
    </lineage>
</organism>
<feature type="compositionally biased region" description="Polar residues" evidence="1">
    <location>
        <begin position="7"/>
        <end position="20"/>
    </location>
</feature>
<name>A0A816R9K0_BRANA</name>
<sequence>MERSRATMDSQKTISDNRASLESGEIIATHNREAANIVSEEERI</sequence>
<accession>A0A816R9K0</accession>
<protein>
    <submittedName>
        <fullName evidence="2">(rape) hypothetical protein</fullName>
    </submittedName>
</protein>
<gene>
    <name evidence="2" type="ORF">DARMORV10_C01P18080.1</name>
</gene>